<dbReference type="EnsemblPlants" id="LPERR12G12540.3">
    <property type="protein sequence ID" value="LPERR12G12540.3"/>
    <property type="gene ID" value="LPERR12G12540"/>
</dbReference>
<feature type="domain" description="Trichome birefringence-like C-terminal" evidence="12">
    <location>
        <begin position="267"/>
        <end position="551"/>
    </location>
</feature>
<reference evidence="14 15" key="1">
    <citation type="submission" date="2012-08" db="EMBL/GenBank/DDBJ databases">
        <title>Oryza genome evolution.</title>
        <authorList>
            <person name="Wing R.A."/>
        </authorList>
    </citation>
    <scope>NUCLEOTIDE SEQUENCE</scope>
</reference>
<dbReference type="InterPro" id="IPR025846">
    <property type="entry name" value="TBL_N"/>
</dbReference>
<keyword evidence="7" id="KW-0333">Golgi apparatus</keyword>
<dbReference type="InterPro" id="IPR029962">
    <property type="entry name" value="TBL"/>
</dbReference>
<feature type="domain" description="Trichome birefringence-like N-terminal" evidence="13">
    <location>
        <begin position="212"/>
        <end position="266"/>
    </location>
</feature>
<keyword evidence="5" id="KW-0735">Signal-anchor</keyword>
<feature type="compositionally biased region" description="Basic residues" evidence="11">
    <location>
        <begin position="78"/>
        <end position="94"/>
    </location>
</feature>
<evidence type="ECO:0000256" key="4">
    <source>
        <dbReference type="ARBA" id="ARBA00022692"/>
    </source>
</evidence>
<evidence type="ECO:0000256" key="2">
    <source>
        <dbReference type="ARBA" id="ARBA00007727"/>
    </source>
</evidence>
<evidence type="ECO:0000256" key="9">
    <source>
        <dbReference type="ARBA" id="ARBA00023157"/>
    </source>
</evidence>
<dbReference type="Pfam" id="PF13839">
    <property type="entry name" value="PC-Esterase"/>
    <property type="match status" value="1"/>
</dbReference>
<evidence type="ECO:0000313" key="15">
    <source>
        <dbReference type="Proteomes" id="UP000032180"/>
    </source>
</evidence>
<keyword evidence="9" id="KW-1015">Disulfide bond</keyword>
<dbReference type="Pfam" id="PF14416">
    <property type="entry name" value="PMR5N"/>
    <property type="match status" value="1"/>
</dbReference>
<protein>
    <submittedName>
        <fullName evidence="14">Uncharacterized protein</fullName>
    </submittedName>
</protein>
<comment type="subcellular location">
    <subcellularLocation>
        <location evidence="1">Golgi apparatus membrane</location>
        <topology evidence="1">Single-pass type II membrane protein</topology>
    </subcellularLocation>
</comment>
<dbReference type="eggNOG" id="ENOG502QRJ5">
    <property type="taxonomic scope" value="Eukaryota"/>
</dbReference>
<dbReference type="PANTHER" id="PTHR32285:SF235">
    <property type="entry name" value="PROTEIN TRICHOME BIREFRINGENCE-LIKE 16"/>
    <property type="match status" value="1"/>
</dbReference>
<keyword evidence="8" id="KW-0472">Membrane</keyword>
<proteinExistence type="inferred from homology"/>
<dbReference type="GO" id="GO:0000139">
    <property type="term" value="C:Golgi membrane"/>
    <property type="evidence" value="ECO:0007669"/>
    <property type="project" value="UniProtKB-SubCell"/>
</dbReference>
<evidence type="ECO:0000256" key="3">
    <source>
        <dbReference type="ARBA" id="ARBA00022679"/>
    </source>
</evidence>
<organism evidence="14 15">
    <name type="scientific">Leersia perrieri</name>
    <dbReference type="NCBI Taxonomy" id="77586"/>
    <lineage>
        <taxon>Eukaryota</taxon>
        <taxon>Viridiplantae</taxon>
        <taxon>Streptophyta</taxon>
        <taxon>Embryophyta</taxon>
        <taxon>Tracheophyta</taxon>
        <taxon>Spermatophyta</taxon>
        <taxon>Magnoliopsida</taxon>
        <taxon>Liliopsida</taxon>
        <taxon>Poales</taxon>
        <taxon>Poaceae</taxon>
        <taxon>BOP clade</taxon>
        <taxon>Oryzoideae</taxon>
        <taxon>Oryzeae</taxon>
        <taxon>Oryzinae</taxon>
        <taxon>Leersia</taxon>
    </lineage>
</organism>
<evidence type="ECO:0000256" key="10">
    <source>
        <dbReference type="ARBA" id="ARBA00023180"/>
    </source>
</evidence>
<evidence type="ECO:0000313" key="14">
    <source>
        <dbReference type="EnsemblPlants" id="LPERR12G12540.3"/>
    </source>
</evidence>
<evidence type="ECO:0000256" key="6">
    <source>
        <dbReference type="ARBA" id="ARBA00022989"/>
    </source>
</evidence>
<evidence type="ECO:0000256" key="7">
    <source>
        <dbReference type="ARBA" id="ARBA00023034"/>
    </source>
</evidence>
<dbReference type="PANTHER" id="PTHR32285">
    <property type="entry name" value="PROTEIN TRICHOME BIREFRINGENCE-LIKE 9-RELATED"/>
    <property type="match status" value="1"/>
</dbReference>
<keyword evidence="15" id="KW-1185">Reference proteome</keyword>
<evidence type="ECO:0000259" key="13">
    <source>
        <dbReference type="Pfam" id="PF14416"/>
    </source>
</evidence>
<feature type="region of interest" description="Disordered" evidence="11">
    <location>
        <begin position="72"/>
        <end position="102"/>
    </location>
</feature>
<keyword evidence="6" id="KW-1133">Transmembrane helix</keyword>
<keyword evidence="3" id="KW-0808">Transferase</keyword>
<reference evidence="14" key="3">
    <citation type="submission" date="2015-04" db="UniProtKB">
        <authorList>
            <consortium name="EnsemblPlants"/>
        </authorList>
    </citation>
    <scope>IDENTIFICATION</scope>
</reference>
<reference evidence="15" key="2">
    <citation type="submission" date="2013-12" db="EMBL/GenBank/DDBJ databases">
        <authorList>
            <person name="Yu Y."/>
            <person name="Lee S."/>
            <person name="de Baynast K."/>
            <person name="Wissotski M."/>
            <person name="Liu L."/>
            <person name="Talag J."/>
            <person name="Goicoechea J."/>
            <person name="Angelova A."/>
            <person name="Jetty R."/>
            <person name="Kudrna D."/>
            <person name="Golser W."/>
            <person name="Rivera L."/>
            <person name="Zhang J."/>
            <person name="Wing R."/>
        </authorList>
    </citation>
    <scope>NUCLEOTIDE SEQUENCE</scope>
</reference>
<comment type="similarity">
    <text evidence="2">Belongs to the PC-esterase family. TBL subfamily.</text>
</comment>
<accession>A0A0D9Y072</accession>
<dbReference type="Gramene" id="LPERR12G12540.3">
    <property type="protein sequence ID" value="LPERR12G12540.3"/>
    <property type="gene ID" value="LPERR12G12540"/>
</dbReference>
<dbReference type="AlphaFoldDB" id="A0A0D9Y072"/>
<name>A0A0D9Y072_9ORYZ</name>
<dbReference type="InterPro" id="IPR026057">
    <property type="entry name" value="TBL_C"/>
</dbReference>
<evidence type="ECO:0000256" key="8">
    <source>
        <dbReference type="ARBA" id="ARBA00023136"/>
    </source>
</evidence>
<evidence type="ECO:0000256" key="5">
    <source>
        <dbReference type="ARBA" id="ARBA00022968"/>
    </source>
</evidence>
<dbReference type="STRING" id="77586.A0A0D9Y072"/>
<keyword evidence="10" id="KW-0325">Glycoprotein</keyword>
<sequence length="553" mass="63457">MLNHQLLPKPLPPFPTFVAILRDAFFYSSTSFPPFLSHLFRRERDPRFGLAVHPRHVSFDTSIHPSIHPSLLLPQPSRLHHNNLRRPPPLKKKKTSTEAHSSAAAAARRFKQLKLVCLALFVVLLTWKWEKGSLQNTSEILRSEPLALSHPVQSKYTDHNIFKEEIFSSSDSLVQTVAEVGWEATAAPAPQSVVHNAENVAGKREASAPEKKECDYRNGKWVPDDRRPLYSGLSCKKWLSDSWACRLTQRKDFAYEKFRWQPEGCDMPEFQASQFLTRMQDKTIAFVGDSLGRQMFQSMMCMLTSEDDHSQVEDVGKNYGLVIARHAKRPDGWAYRFRRTNTTILYYWSATLCDLEPLRKSNPAAGYAMHLDRPPAFLQKNIHRFHVLVLNTGHHWNRGKMKANKWEMYVTRAPSHDRDIAVIWKSKNFTIHSVVRWLDDQLPSHPHLKVFYRSLSPRHFFNGEWNTGGTCDSINPLAKGNSVFQNHSDDAEAEGAVRGTRIKLLDITALSRLRDEGHISRYSIRGREGVQDCLHWCLPGVPDTWNEILAAQL</sequence>
<dbReference type="Proteomes" id="UP000032180">
    <property type="component" value="Chromosome 12"/>
</dbReference>
<dbReference type="GO" id="GO:1990538">
    <property type="term" value="F:xylan O-acetyltransferase activity"/>
    <property type="evidence" value="ECO:0007669"/>
    <property type="project" value="UniProtKB-ARBA"/>
</dbReference>
<keyword evidence="4" id="KW-0812">Transmembrane</keyword>
<evidence type="ECO:0000256" key="1">
    <source>
        <dbReference type="ARBA" id="ARBA00004323"/>
    </source>
</evidence>
<evidence type="ECO:0000256" key="11">
    <source>
        <dbReference type="SAM" id="MobiDB-lite"/>
    </source>
</evidence>
<evidence type="ECO:0000259" key="12">
    <source>
        <dbReference type="Pfam" id="PF13839"/>
    </source>
</evidence>